<dbReference type="GO" id="GO:0046872">
    <property type="term" value="F:metal ion binding"/>
    <property type="evidence" value="ECO:0007669"/>
    <property type="project" value="UniProtKB-KW"/>
</dbReference>
<evidence type="ECO:0000313" key="4">
    <source>
        <dbReference type="EMBL" id="SEQ23558.1"/>
    </source>
</evidence>
<feature type="binding site" evidence="2">
    <location>
        <position position="118"/>
    </location>
    <ligand>
        <name>Mn(2+)</name>
        <dbReference type="ChEBI" id="CHEBI:29035"/>
        <label>2</label>
    </ligand>
</feature>
<evidence type="ECO:0000259" key="3">
    <source>
        <dbReference type="Pfam" id="PF07687"/>
    </source>
</evidence>
<keyword evidence="1 4" id="KW-0378">Hydrolase</keyword>
<dbReference type="SUPFAM" id="SSF55031">
    <property type="entry name" value="Bacterial exopeptidase dimerisation domain"/>
    <property type="match status" value="1"/>
</dbReference>
<dbReference type="Gene3D" id="3.40.630.10">
    <property type="entry name" value="Zn peptidases"/>
    <property type="match status" value="1"/>
</dbReference>
<dbReference type="AlphaFoldDB" id="A0A1H9EEY1"/>
<dbReference type="FunFam" id="3.30.70.360:FF:000001">
    <property type="entry name" value="N-acetyldiaminopimelate deacetylase"/>
    <property type="match status" value="1"/>
</dbReference>
<dbReference type="InterPro" id="IPR011650">
    <property type="entry name" value="Peptidase_M20_dimer"/>
</dbReference>
<feature type="binding site" evidence="2">
    <location>
        <position position="116"/>
    </location>
    <ligand>
        <name>Mn(2+)</name>
        <dbReference type="ChEBI" id="CHEBI:29035"/>
        <label>2</label>
    </ligand>
</feature>
<organism evidence="4 5">
    <name type="scientific">Treponema bryantii</name>
    <dbReference type="NCBI Taxonomy" id="163"/>
    <lineage>
        <taxon>Bacteria</taxon>
        <taxon>Pseudomonadati</taxon>
        <taxon>Spirochaetota</taxon>
        <taxon>Spirochaetia</taxon>
        <taxon>Spirochaetales</taxon>
        <taxon>Treponemataceae</taxon>
        <taxon>Treponema</taxon>
    </lineage>
</organism>
<evidence type="ECO:0000256" key="1">
    <source>
        <dbReference type="ARBA" id="ARBA00022801"/>
    </source>
</evidence>
<dbReference type="GO" id="GO:0019877">
    <property type="term" value="P:diaminopimelate biosynthetic process"/>
    <property type="evidence" value="ECO:0007669"/>
    <property type="project" value="UniProtKB-ARBA"/>
</dbReference>
<dbReference type="PIRSF" id="PIRSF005962">
    <property type="entry name" value="Pept_M20D_amidohydro"/>
    <property type="match status" value="1"/>
</dbReference>
<name>A0A1H9EEY1_9SPIR</name>
<dbReference type="InterPro" id="IPR002933">
    <property type="entry name" value="Peptidase_M20"/>
</dbReference>
<protein>
    <submittedName>
        <fullName evidence="4">Amidohydrolase</fullName>
    </submittedName>
</protein>
<dbReference type="Gene3D" id="3.30.70.360">
    <property type="match status" value="1"/>
</dbReference>
<dbReference type="Pfam" id="PF01546">
    <property type="entry name" value="Peptidase_M20"/>
    <property type="match status" value="1"/>
</dbReference>
<sequence length="406" mass="44378">MTESIEKELLEEIKEDHKYIVSLRRHFHMNPEIAKEEFQTALKIEEELDKIGLAHKRVGETGVYAEIKGNKKSGETSSTDSPSKAIVLRADIDALPIQETHECEYKSKIPGRMHACGHDAHTASLLGAARILTAHKDLFSGTIRLTFQAGEEIGYGARIFVDGGYLDGAYRTFGMHAASNVPSGKVAVVPGPNNASVDWFKITVKGAPAHVSTPQLGSDAAYIASQIVISTQALITRRTSPMDNVLVGIGKITAGDAYNIVAQKAELEGTIRAFTPEVREKTKQMLSDMAKQTAQLFGGDAQVEYKDFTSPLINDQTSTEEVQKTAARLFGEENVIKNRQASLGGDDFAEYILKVPGTYAYFGTGNPVKEGTTAAHHDSKFDIDEEALLQSVSLYTFYAIDFLNQE</sequence>
<feature type="domain" description="Peptidase M20 dimerisation" evidence="3">
    <location>
        <begin position="198"/>
        <end position="293"/>
    </location>
</feature>
<comment type="cofactor">
    <cofactor evidence="2">
        <name>Mn(2+)</name>
        <dbReference type="ChEBI" id="CHEBI:29035"/>
    </cofactor>
    <text evidence="2">The Mn(2+) ion enhances activity.</text>
</comment>
<keyword evidence="2" id="KW-0464">Manganese</keyword>
<dbReference type="Pfam" id="PF07687">
    <property type="entry name" value="M20_dimer"/>
    <property type="match status" value="1"/>
</dbReference>
<evidence type="ECO:0000313" key="5">
    <source>
        <dbReference type="Proteomes" id="UP000182360"/>
    </source>
</evidence>
<reference evidence="4 5" key="1">
    <citation type="submission" date="2016-10" db="EMBL/GenBank/DDBJ databases">
        <authorList>
            <person name="de Groot N.N."/>
        </authorList>
    </citation>
    <scope>NUCLEOTIDE SEQUENCE [LARGE SCALE GENOMIC DNA]</scope>
    <source>
        <strain evidence="4 5">B25</strain>
    </source>
</reference>
<feature type="binding site" evidence="2">
    <location>
        <position position="176"/>
    </location>
    <ligand>
        <name>Mn(2+)</name>
        <dbReference type="ChEBI" id="CHEBI:29035"/>
        <label>2</label>
    </ligand>
</feature>
<proteinExistence type="predicted"/>
<dbReference type="SUPFAM" id="SSF53187">
    <property type="entry name" value="Zn-dependent exopeptidases"/>
    <property type="match status" value="1"/>
</dbReference>
<dbReference type="GO" id="GO:0050118">
    <property type="term" value="F:N-acetyldiaminopimelate deacetylase activity"/>
    <property type="evidence" value="ECO:0007669"/>
    <property type="project" value="UniProtKB-ARBA"/>
</dbReference>
<keyword evidence="2" id="KW-0479">Metal-binding</keyword>
<dbReference type="InterPro" id="IPR036264">
    <property type="entry name" value="Bact_exopeptidase_dim_dom"/>
</dbReference>
<dbReference type="RefSeq" id="WP_074642189.1">
    <property type="nucleotide sequence ID" value="NZ_FOFU01000003.1"/>
</dbReference>
<keyword evidence="5" id="KW-1185">Reference proteome</keyword>
<feature type="binding site" evidence="2">
    <location>
        <position position="377"/>
    </location>
    <ligand>
        <name>Mn(2+)</name>
        <dbReference type="ChEBI" id="CHEBI:29035"/>
        <label>2</label>
    </ligand>
</feature>
<dbReference type="InterPro" id="IPR017439">
    <property type="entry name" value="Amidohydrolase"/>
</dbReference>
<dbReference type="PANTHER" id="PTHR11014:SF63">
    <property type="entry name" value="METALLOPEPTIDASE, PUTATIVE (AFU_ORTHOLOGUE AFUA_6G09600)-RELATED"/>
    <property type="match status" value="1"/>
</dbReference>
<dbReference type="NCBIfam" id="TIGR01891">
    <property type="entry name" value="amidohydrolases"/>
    <property type="match status" value="1"/>
</dbReference>
<accession>A0A1H9EEY1</accession>
<dbReference type="OrthoDB" id="9776731at2"/>
<feature type="binding site" evidence="2">
    <location>
        <position position="152"/>
    </location>
    <ligand>
        <name>Mn(2+)</name>
        <dbReference type="ChEBI" id="CHEBI:29035"/>
        <label>2</label>
    </ligand>
</feature>
<evidence type="ECO:0000256" key="2">
    <source>
        <dbReference type="PIRSR" id="PIRSR005962-1"/>
    </source>
</evidence>
<gene>
    <name evidence="4" type="ORF">SAMN04487977_103117</name>
</gene>
<dbReference type="Proteomes" id="UP000182360">
    <property type="component" value="Unassembled WGS sequence"/>
</dbReference>
<dbReference type="EMBL" id="FOFU01000003">
    <property type="protein sequence ID" value="SEQ23558.1"/>
    <property type="molecule type" value="Genomic_DNA"/>
</dbReference>
<dbReference type="PANTHER" id="PTHR11014">
    <property type="entry name" value="PEPTIDASE M20 FAMILY MEMBER"/>
    <property type="match status" value="1"/>
</dbReference>